<reference evidence="2 3" key="1">
    <citation type="submission" date="2013-04" db="EMBL/GenBank/DDBJ databases">
        <title>The Genome Sequence of Propionimicrobium lymphophilum ACS-093-V-SCH5.</title>
        <authorList>
            <consortium name="The Broad Institute Genomics Platform"/>
            <person name="Earl A."/>
            <person name="Ward D."/>
            <person name="Feldgarden M."/>
            <person name="Gevers D."/>
            <person name="Saerens B."/>
            <person name="Vaneechoutte M."/>
            <person name="Walker B."/>
            <person name="Young S."/>
            <person name="Zeng Q."/>
            <person name="Gargeya S."/>
            <person name="Fitzgerald M."/>
            <person name="Haas B."/>
            <person name="Abouelleil A."/>
            <person name="Allen A.W."/>
            <person name="Alvarado L."/>
            <person name="Arachchi H.M."/>
            <person name="Berlin A.M."/>
            <person name="Chapman S.B."/>
            <person name="Gainer-Dewar J."/>
            <person name="Goldberg J."/>
            <person name="Griggs A."/>
            <person name="Gujja S."/>
            <person name="Hansen M."/>
            <person name="Howarth C."/>
            <person name="Imamovic A."/>
            <person name="Ireland A."/>
            <person name="Larimer J."/>
            <person name="McCowan C."/>
            <person name="Murphy C."/>
            <person name="Pearson M."/>
            <person name="Poon T.W."/>
            <person name="Priest M."/>
            <person name="Roberts A."/>
            <person name="Saif S."/>
            <person name="Shea T."/>
            <person name="Sisk P."/>
            <person name="Sykes S."/>
            <person name="Wortman J."/>
            <person name="Nusbaum C."/>
            <person name="Birren B."/>
        </authorList>
    </citation>
    <scope>NUCLEOTIDE SEQUENCE [LARGE SCALE GENOMIC DNA]</scope>
    <source>
        <strain evidence="2 3">ACS-093-V-SCH5</strain>
    </source>
</reference>
<comment type="caution">
    <text evidence="2">The sequence shown here is derived from an EMBL/GenBank/DDBJ whole genome shotgun (WGS) entry which is preliminary data.</text>
</comment>
<accession>S2W231</accession>
<dbReference type="STRING" id="883161.HMPREF9306_00243"/>
<organism evidence="2 3">
    <name type="scientific">Propionimicrobium lymphophilum ACS-093-V-SCH5</name>
    <dbReference type="NCBI Taxonomy" id="883161"/>
    <lineage>
        <taxon>Bacteria</taxon>
        <taxon>Bacillati</taxon>
        <taxon>Actinomycetota</taxon>
        <taxon>Actinomycetes</taxon>
        <taxon>Propionibacteriales</taxon>
        <taxon>Propionibacteriaceae</taxon>
        <taxon>Propionimicrobium</taxon>
    </lineage>
</organism>
<evidence type="ECO:0000313" key="2">
    <source>
        <dbReference type="EMBL" id="EPD33828.1"/>
    </source>
</evidence>
<evidence type="ECO:0000313" key="3">
    <source>
        <dbReference type="Proteomes" id="UP000014417"/>
    </source>
</evidence>
<dbReference type="Proteomes" id="UP000014417">
    <property type="component" value="Unassembled WGS sequence"/>
</dbReference>
<keyword evidence="1" id="KW-1133">Transmembrane helix</keyword>
<feature type="transmembrane region" description="Helical" evidence="1">
    <location>
        <begin position="75"/>
        <end position="98"/>
    </location>
</feature>
<dbReference type="HOGENOM" id="CLU_1915203_0_0_11"/>
<sequence>MNNSPALAMMSIGSIVTGVAMVAARLRVPDNTIGQTAFTLLFAVVFVVLIHALVVGARNNKLDAYGFGPRVSNMIVIGCMIVAIVMWALFAFMVLLMIQTDASAVFNALSVAGLATCATGATWLLRGMVNKR</sequence>
<keyword evidence="3" id="KW-1185">Reference proteome</keyword>
<dbReference type="RefSeq" id="WP_016455100.1">
    <property type="nucleotide sequence ID" value="NZ_KE150269.1"/>
</dbReference>
<dbReference type="AlphaFoldDB" id="S2W231"/>
<keyword evidence="1" id="KW-0812">Transmembrane</keyword>
<dbReference type="EMBL" id="AGZR01000003">
    <property type="protein sequence ID" value="EPD33828.1"/>
    <property type="molecule type" value="Genomic_DNA"/>
</dbReference>
<name>S2W231_9ACTN</name>
<feature type="transmembrane region" description="Helical" evidence="1">
    <location>
        <begin position="32"/>
        <end position="54"/>
    </location>
</feature>
<protein>
    <submittedName>
        <fullName evidence="2">Uncharacterized protein</fullName>
    </submittedName>
</protein>
<gene>
    <name evidence="2" type="ORF">HMPREF9306_00243</name>
</gene>
<evidence type="ECO:0000256" key="1">
    <source>
        <dbReference type="SAM" id="Phobius"/>
    </source>
</evidence>
<keyword evidence="1" id="KW-0472">Membrane</keyword>
<proteinExistence type="predicted"/>
<feature type="transmembrane region" description="Helical" evidence="1">
    <location>
        <begin position="7"/>
        <end position="26"/>
    </location>
</feature>
<feature type="transmembrane region" description="Helical" evidence="1">
    <location>
        <begin position="104"/>
        <end position="125"/>
    </location>
</feature>